<keyword evidence="2" id="KW-0479">Metal-binding</keyword>
<accession>A0A5J9UFD0</accession>
<dbReference type="Proteomes" id="UP000324897">
    <property type="component" value="Unassembled WGS sequence"/>
</dbReference>
<gene>
    <name evidence="7" type="ORF">EJB05_32053</name>
</gene>
<evidence type="ECO:0000256" key="4">
    <source>
        <dbReference type="ARBA" id="ARBA00022842"/>
    </source>
</evidence>
<dbReference type="GO" id="GO:0043874">
    <property type="term" value="F:acireductone synthase activity"/>
    <property type="evidence" value="ECO:0007669"/>
    <property type="project" value="InterPro"/>
</dbReference>
<keyword evidence="4" id="KW-0460">Magnesium</keyword>
<evidence type="ECO:0008006" key="9">
    <source>
        <dbReference type="Google" id="ProtNLM"/>
    </source>
</evidence>
<dbReference type="Gene3D" id="3.40.50.1000">
    <property type="entry name" value="HAD superfamily/HAD-like"/>
    <property type="match status" value="1"/>
</dbReference>
<sequence>MTGKDTCLPVPTSTDIHLDVSTLGMRCAAAPRPPESREEEEGRFGQDDVVDIVGSVTGRQGAVCRPTDINKVRRPAATGPWPDDGRQQQRRWRPSPASKRNGFSTAIISREYSDPLLPSSPALSHSRRPHANDSTPRFDRSQQCVVLDIEGTTTPISFVTDVLFPYARDNVRKHLGATYGTDETKDDIALLRAQVEQDLAEAVAGAVPVPPDEAGKDKVIDALVANVQAMIKADRKITSLKQLQCDQFMSDNVVIDLHIPLHTQGHVWRTGFEGQEIKGVVFEDVPPALEKWHASGIKTYIYSSGSREAQRLIFGNTTYGDLRKYLCGFFDTTVGTKREARSYYEIWQSVGTDRPSQILFLTDVYQEATAAKAAGLEVLISIRPGNAPLPENHRFQTIASFAEILT</sequence>
<dbReference type="SFLD" id="SFLDS00003">
    <property type="entry name" value="Haloacid_Dehalogenase"/>
    <property type="match status" value="1"/>
</dbReference>
<dbReference type="InterPro" id="IPR023214">
    <property type="entry name" value="HAD_sf"/>
</dbReference>
<dbReference type="NCBIfam" id="TIGR01691">
    <property type="entry name" value="enolase-ppase"/>
    <property type="match status" value="1"/>
</dbReference>
<dbReference type="SUPFAM" id="SSF56784">
    <property type="entry name" value="HAD-like"/>
    <property type="match status" value="1"/>
</dbReference>
<dbReference type="Gene3D" id="1.10.720.60">
    <property type="match status" value="1"/>
</dbReference>
<name>A0A5J9UFD0_9POAL</name>
<evidence type="ECO:0000256" key="5">
    <source>
        <dbReference type="ARBA" id="ARBA00023167"/>
    </source>
</evidence>
<evidence type="ECO:0000313" key="7">
    <source>
        <dbReference type="EMBL" id="TVU22362.1"/>
    </source>
</evidence>
<keyword evidence="8" id="KW-1185">Reference proteome</keyword>
<protein>
    <recommendedName>
        <fullName evidence="9">2,3-diketo-5-methylthio-1-phosphopentane phosphatase</fullName>
    </recommendedName>
</protein>
<comment type="caution">
    <text evidence="7">The sequence shown here is derived from an EMBL/GenBank/DDBJ whole genome shotgun (WGS) entry which is preliminary data.</text>
</comment>
<evidence type="ECO:0000256" key="2">
    <source>
        <dbReference type="ARBA" id="ARBA00022723"/>
    </source>
</evidence>
<dbReference type="PANTHER" id="PTHR20371">
    <property type="entry name" value="ENOLASE-PHOSPHATASE E1"/>
    <property type="match status" value="1"/>
</dbReference>
<dbReference type="AlphaFoldDB" id="A0A5J9UFD0"/>
<dbReference type="FunFam" id="1.10.720.60:FF:000001">
    <property type="entry name" value="Probable bifunctional methylthioribulose-1-phosphate dehydratase/enolase-phosphatase E1"/>
    <property type="match status" value="1"/>
</dbReference>
<dbReference type="FunFam" id="3.40.50.1000:FF:000088">
    <property type="entry name" value="Probable bifunctional methylthioribulose-1-phosphate dehydratase/enolase-phosphatase E1"/>
    <property type="match status" value="1"/>
</dbReference>
<evidence type="ECO:0000256" key="6">
    <source>
        <dbReference type="SAM" id="MobiDB-lite"/>
    </source>
</evidence>
<evidence type="ECO:0000313" key="8">
    <source>
        <dbReference type="Proteomes" id="UP000324897"/>
    </source>
</evidence>
<keyword evidence="1" id="KW-0028">Amino-acid biosynthesis</keyword>
<dbReference type="GO" id="GO:0000287">
    <property type="term" value="F:magnesium ion binding"/>
    <property type="evidence" value="ECO:0007669"/>
    <property type="project" value="InterPro"/>
</dbReference>
<dbReference type="Pfam" id="PF00702">
    <property type="entry name" value="Hydrolase"/>
    <property type="match status" value="1"/>
</dbReference>
<dbReference type="CDD" id="cd01629">
    <property type="entry name" value="HAD_EP"/>
    <property type="match status" value="1"/>
</dbReference>
<dbReference type="SFLD" id="SFLDG01133">
    <property type="entry name" value="C1.5.4:_Enolase-phosphatase_Li"/>
    <property type="match status" value="1"/>
</dbReference>
<dbReference type="SFLD" id="SFLDG01129">
    <property type="entry name" value="C1.5:_HAD__Beta-PGM__Phosphata"/>
    <property type="match status" value="1"/>
</dbReference>
<dbReference type="Gramene" id="TVU22362">
    <property type="protein sequence ID" value="TVU22362"/>
    <property type="gene ID" value="EJB05_32053"/>
</dbReference>
<reference evidence="7 8" key="1">
    <citation type="journal article" date="2019" name="Sci. Rep.">
        <title>A high-quality genome of Eragrostis curvula grass provides insights into Poaceae evolution and supports new strategies to enhance forage quality.</title>
        <authorList>
            <person name="Carballo J."/>
            <person name="Santos B.A.C.M."/>
            <person name="Zappacosta D."/>
            <person name="Garbus I."/>
            <person name="Selva J.P."/>
            <person name="Gallo C.A."/>
            <person name="Diaz A."/>
            <person name="Albertini E."/>
            <person name="Caccamo M."/>
            <person name="Echenique V."/>
        </authorList>
    </citation>
    <scope>NUCLEOTIDE SEQUENCE [LARGE SCALE GENOMIC DNA]</scope>
    <source>
        <strain evidence="8">cv. Victoria</strain>
        <tissue evidence="7">Leaf</tissue>
    </source>
</reference>
<keyword evidence="5" id="KW-0486">Methionine biosynthesis</keyword>
<dbReference type="InterPro" id="IPR036412">
    <property type="entry name" value="HAD-like_sf"/>
</dbReference>
<dbReference type="GO" id="GO:0019509">
    <property type="term" value="P:L-methionine salvage from methylthioadenosine"/>
    <property type="evidence" value="ECO:0007669"/>
    <property type="project" value="InterPro"/>
</dbReference>
<evidence type="ECO:0000256" key="3">
    <source>
        <dbReference type="ARBA" id="ARBA00022801"/>
    </source>
</evidence>
<feature type="non-terminal residue" evidence="7">
    <location>
        <position position="1"/>
    </location>
</feature>
<proteinExistence type="predicted"/>
<dbReference type="PANTHER" id="PTHR20371:SF1">
    <property type="entry name" value="ENOLASE-PHOSPHATASE E1"/>
    <property type="match status" value="1"/>
</dbReference>
<dbReference type="OrthoDB" id="191080at2759"/>
<feature type="region of interest" description="Disordered" evidence="6">
    <location>
        <begin position="64"/>
        <end position="139"/>
    </location>
</feature>
<dbReference type="EMBL" id="RWGY01000026">
    <property type="protein sequence ID" value="TVU22362.1"/>
    <property type="molecule type" value="Genomic_DNA"/>
</dbReference>
<dbReference type="InterPro" id="IPR023943">
    <property type="entry name" value="Enolase-ppase_E1"/>
</dbReference>
<feature type="compositionally biased region" description="Low complexity" evidence="6">
    <location>
        <begin position="115"/>
        <end position="124"/>
    </location>
</feature>
<evidence type="ECO:0000256" key="1">
    <source>
        <dbReference type="ARBA" id="ARBA00022605"/>
    </source>
</evidence>
<organism evidence="7 8">
    <name type="scientific">Eragrostis curvula</name>
    <name type="common">weeping love grass</name>
    <dbReference type="NCBI Taxonomy" id="38414"/>
    <lineage>
        <taxon>Eukaryota</taxon>
        <taxon>Viridiplantae</taxon>
        <taxon>Streptophyta</taxon>
        <taxon>Embryophyta</taxon>
        <taxon>Tracheophyta</taxon>
        <taxon>Spermatophyta</taxon>
        <taxon>Magnoliopsida</taxon>
        <taxon>Liliopsida</taxon>
        <taxon>Poales</taxon>
        <taxon>Poaceae</taxon>
        <taxon>PACMAD clade</taxon>
        <taxon>Chloridoideae</taxon>
        <taxon>Eragrostideae</taxon>
        <taxon>Eragrostidinae</taxon>
        <taxon>Eragrostis</taxon>
    </lineage>
</organism>
<keyword evidence="3" id="KW-0378">Hydrolase</keyword>